<reference evidence="3 4" key="3">
    <citation type="journal article" date="2015" name="Genome Announc.">
        <title>Draft Genome Sequence of the Archiascomycetous Yeast Saitoella complicata.</title>
        <authorList>
            <person name="Yamauchi K."/>
            <person name="Kondo S."/>
            <person name="Hamamoto M."/>
            <person name="Takahashi Y."/>
            <person name="Ogura Y."/>
            <person name="Hayashi T."/>
            <person name="Nishida H."/>
        </authorList>
    </citation>
    <scope>NUCLEOTIDE SEQUENCE [LARGE SCALE GENOMIC DNA]</scope>
    <source>
        <strain evidence="3 4">NRRL Y-17804</strain>
    </source>
</reference>
<dbReference type="SUPFAM" id="SSF51556">
    <property type="entry name" value="Metallo-dependent hydrolases"/>
    <property type="match status" value="1"/>
</dbReference>
<dbReference type="STRING" id="698492.A0A0E9NFD9"/>
<dbReference type="GO" id="GO:0016787">
    <property type="term" value="F:hydrolase activity"/>
    <property type="evidence" value="ECO:0007669"/>
    <property type="project" value="InterPro"/>
</dbReference>
<keyword evidence="4" id="KW-1185">Reference proteome</keyword>
<comment type="similarity">
    <text evidence="1">Belongs to the metallo-dependent hydrolases superfamily.</text>
</comment>
<proteinExistence type="inferred from homology"/>
<gene>
    <name evidence="3" type="ORF">G7K_2309-t1</name>
</gene>
<reference evidence="3 4" key="2">
    <citation type="journal article" date="2014" name="J. Gen. Appl. Microbiol.">
        <title>The early diverging ascomycetous budding yeast Saitoella complicata has three histone deacetylases belonging to the Clr6, Hos2, and Rpd3 lineages.</title>
        <authorList>
            <person name="Nishida H."/>
            <person name="Matsumoto T."/>
            <person name="Kondo S."/>
            <person name="Hamamoto M."/>
            <person name="Yoshikawa H."/>
        </authorList>
    </citation>
    <scope>NUCLEOTIDE SEQUENCE [LARGE SCALE GENOMIC DNA]</scope>
    <source>
        <strain evidence="3 4">NRRL Y-17804</strain>
    </source>
</reference>
<dbReference type="Proteomes" id="UP000033140">
    <property type="component" value="Unassembled WGS sequence"/>
</dbReference>
<dbReference type="Pfam" id="PF04909">
    <property type="entry name" value="Amidohydro_2"/>
    <property type="match status" value="1"/>
</dbReference>
<dbReference type="InterPro" id="IPR032466">
    <property type="entry name" value="Metal_Hydrolase"/>
</dbReference>
<dbReference type="PANTHER" id="PTHR43569">
    <property type="entry name" value="AMIDOHYDROLASE"/>
    <property type="match status" value="1"/>
</dbReference>
<dbReference type="AlphaFoldDB" id="A0A0E9NFD9"/>
<name>A0A0E9NFD9_SAICN</name>
<organism evidence="3 4">
    <name type="scientific">Saitoella complicata (strain BCRC 22490 / CBS 7301 / JCM 7358 / NBRC 10748 / NRRL Y-17804)</name>
    <dbReference type="NCBI Taxonomy" id="698492"/>
    <lineage>
        <taxon>Eukaryota</taxon>
        <taxon>Fungi</taxon>
        <taxon>Dikarya</taxon>
        <taxon>Ascomycota</taxon>
        <taxon>Taphrinomycotina</taxon>
        <taxon>Taphrinomycotina incertae sedis</taxon>
        <taxon>Saitoella</taxon>
    </lineage>
</organism>
<dbReference type="EMBL" id="BACD03000013">
    <property type="protein sequence ID" value="GAO48125.1"/>
    <property type="molecule type" value="Genomic_DNA"/>
</dbReference>
<accession>A0A0E9NFD9</accession>
<sequence length="449" mass="50365">MPKVEESTSSPIPLLDGHVHLYPQSHVDAGVFPWQNHESAKINVQHSFTEYAADASTRTSESKSDPEVKYDHRGLIFVEVGRQNGEQSGYDQGVSEFAYLCEALRNAESGKAGEGYEPSDAKLLRGIMALAPAPHGSSAMEEHTIKLESVPHFDPAYLKGFRYNLQDEPAGAALSKGFIDAMKWMGSKGLRFEINVNTHGAGIWQLQEAREMIIRAHEGVEDAKKTRFIIDHMAKPDLTIWPSEEIETHSHFLAWQGEMMRLAENPYVYIKLSALLTETSAEIHTLGGREGAKRCVEPWVRSAINLFGVNRVVFGSDWPVVKLAPEEMRGWMEGEDTEWSAWVKLVLEVLRDIGLSQEDIEFLPYSQYRTLQPDSLLSPPTNILDHHHGALPIIALERDLSLRLKPRLPLLHIEPSLPVHINPSRLKKFTYIGKNQAATYPLIGANIAR</sequence>
<protein>
    <recommendedName>
        <fullName evidence="2">Amidohydrolase-related domain-containing protein</fullName>
    </recommendedName>
</protein>
<reference evidence="3 4" key="1">
    <citation type="journal article" date="2011" name="J. Gen. Appl. Microbiol.">
        <title>Draft genome sequencing of the enigmatic yeast Saitoella complicata.</title>
        <authorList>
            <person name="Nishida H."/>
            <person name="Hamamoto M."/>
            <person name="Sugiyama J."/>
        </authorList>
    </citation>
    <scope>NUCLEOTIDE SEQUENCE [LARGE SCALE GENOMIC DNA]</scope>
    <source>
        <strain evidence="3 4">NRRL Y-17804</strain>
    </source>
</reference>
<dbReference type="Gene3D" id="3.20.20.140">
    <property type="entry name" value="Metal-dependent hydrolases"/>
    <property type="match status" value="1"/>
</dbReference>
<evidence type="ECO:0000313" key="3">
    <source>
        <dbReference type="EMBL" id="GAO48125.1"/>
    </source>
</evidence>
<evidence type="ECO:0000313" key="4">
    <source>
        <dbReference type="Proteomes" id="UP000033140"/>
    </source>
</evidence>
<evidence type="ECO:0000259" key="2">
    <source>
        <dbReference type="Pfam" id="PF04909"/>
    </source>
</evidence>
<feature type="domain" description="Amidohydrolase-related" evidence="2">
    <location>
        <begin position="157"/>
        <end position="331"/>
    </location>
</feature>
<dbReference type="PANTHER" id="PTHR43569:SF2">
    <property type="entry name" value="AMIDOHYDROLASE-RELATED DOMAIN-CONTAINING PROTEIN"/>
    <property type="match status" value="1"/>
</dbReference>
<evidence type="ECO:0000256" key="1">
    <source>
        <dbReference type="ARBA" id="ARBA00038310"/>
    </source>
</evidence>
<comment type="caution">
    <text evidence="3">The sequence shown here is derived from an EMBL/GenBank/DDBJ whole genome shotgun (WGS) entry which is preliminary data.</text>
</comment>
<dbReference type="OMA" id="IAWRTAM"/>
<dbReference type="InterPro" id="IPR006680">
    <property type="entry name" value="Amidohydro-rel"/>
</dbReference>
<dbReference type="InterPro" id="IPR052350">
    <property type="entry name" value="Metallo-dep_Lactonases"/>
</dbReference>